<dbReference type="OrthoDB" id="336240at2759"/>
<dbReference type="InterPro" id="IPR052476">
    <property type="entry name" value="UBAC1"/>
</dbReference>
<name>A0A9Q0NBI0_9DIPT</name>
<proteinExistence type="predicted"/>
<dbReference type="AlphaFoldDB" id="A0A9Q0NBI0"/>
<organism evidence="2 3">
    <name type="scientific">Pseudolycoriella hygida</name>
    <dbReference type="NCBI Taxonomy" id="35572"/>
    <lineage>
        <taxon>Eukaryota</taxon>
        <taxon>Metazoa</taxon>
        <taxon>Ecdysozoa</taxon>
        <taxon>Arthropoda</taxon>
        <taxon>Hexapoda</taxon>
        <taxon>Insecta</taxon>
        <taxon>Pterygota</taxon>
        <taxon>Neoptera</taxon>
        <taxon>Endopterygota</taxon>
        <taxon>Diptera</taxon>
        <taxon>Nematocera</taxon>
        <taxon>Sciaroidea</taxon>
        <taxon>Sciaridae</taxon>
        <taxon>Pseudolycoriella</taxon>
    </lineage>
</organism>
<protein>
    <submittedName>
        <fullName evidence="2">Ubiquitin-associated domain-containing protein 1</fullName>
    </submittedName>
</protein>
<dbReference type="Proteomes" id="UP001151699">
    <property type="component" value="Chromosome A"/>
</dbReference>
<dbReference type="InterPro" id="IPR057650">
    <property type="entry name" value="UBL_UBAC1"/>
</dbReference>
<dbReference type="SUPFAM" id="SSF54236">
    <property type="entry name" value="Ubiquitin-like"/>
    <property type="match status" value="1"/>
</dbReference>
<dbReference type="Pfam" id="PF23326">
    <property type="entry name" value="UBL_UBAC1"/>
    <property type="match status" value="1"/>
</dbReference>
<dbReference type="EMBL" id="WJQU01000001">
    <property type="protein sequence ID" value="KAJ6647276.1"/>
    <property type="molecule type" value="Genomic_DNA"/>
</dbReference>
<evidence type="ECO:0000259" key="1">
    <source>
        <dbReference type="Pfam" id="PF23326"/>
    </source>
</evidence>
<dbReference type="GO" id="GO:0000151">
    <property type="term" value="C:ubiquitin ligase complex"/>
    <property type="evidence" value="ECO:0007669"/>
    <property type="project" value="TreeGrafter"/>
</dbReference>
<comment type="caution">
    <text evidence="2">The sequence shown here is derived from an EMBL/GenBank/DDBJ whole genome shotgun (WGS) entry which is preliminary data.</text>
</comment>
<reference evidence="2" key="1">
    <citation type="submission" date="2022-07" db="EMBL/GenBank/DDBJ databases">
        <authorList>
            <person name="Trinca V."/>
            <person name="Uliana J.V.C."/>
            <person name="Torres T.T."/>
            <person name="Ward R.J."/>
            <person name="Monesi N."/>
        </authorList>
    </citation>
    <scope>NUCLEOTIDE SEQUENCE</scope>
    <source>
        <strain evidence="2">HSMRA1968</strain>
        <tissue evidence="2">Whole embryos</tissue>
    </source>
</reference>
<dbReference type="PANTHER" id="PTHR46738">
    <property type="entry name" value="UBIQUITIN-ASSOCIATED DOMAIN-CONTAINING PROTEIN 1"/>
    <property type="match status" value="1"/>
</dbReference>
<keyword evidence="3" id="KW-1185">Reference proteome</keyword>
<accession>A0A9Q0NBI0</accession>
<gene>
    <name evidence="2" type="primary">UBAC1</name>
    <name evidence="2" type="ORF">Bhyg_02498</name>
</gene>
<dbReference type="PANTHER" id="PTHR46738:SF1">
    <property type="entry name" value="UBIQUITIN-ASSOCIATED DOMAIN-CONTAINING PROTEIN 1"/>
    <property type="match status" value="1"/>
</dbReference>
<sequence>MIPWMREKLAERRAKWEASRKRVNFSSESIGISNKIPLRTEIPYGPILLKIISYDGRLVSLRLLPTTTIQEVKCQALTELGLPIDEDVQSFKLLKPSETTLELKEDLSISKCTLAHNDELLLMRRDNGKCVSNKYIQKGPSQSTIDELTVEGMQCGQKAESVIDVGEIMLHCDVQSDIRHLLISLAKSSAFVIGAGPYATQIILMFKERLIRRNSNDLFQLDAMSQFFVQEKQLSDNHGNVCDSKGKLLELNEQFSESKLNSSTCKSTKKNIEALLEIIRIYSYKHITTKSNLKEVIWNMGFSKQDVANALEITENNYVDACKRLMRIHNKYNDGLLKDSPMLQALITSPHIQLSFSNPKIFIAYLSILDDYSSINLWLSDAETAGVIGHVLRTYHEEKHILAINRIS</sequence>
<dbReference type="InterPro" id="IPR029071">
    <property type="entry name" value="Ubiquitin-like_domsf"/>
</dbReference>
<evidence type="ECO:0000313" key="3">
    <source>
        <dbReference type="Proteomes" id="UP001151699"/>
    </source>
</evidence>
<feature type="domain" description="UBAC1 ubiquitin-like" evidence="1">
    <location>
        <begin position="47"/>
        <end position="125"/>
    </location>
</feature>
<evidence type="ECO:0000313" key="2">
    <source>
        <dbReference type="EMBL" id="KAJ6647276.1"/>
    </source>
</evidence>